<dbReference type="CDD" id="cd05371">
    <property type="entry name" value="HSD10-like_SDR_c"/>
    <property type="match status" value="1"/>
</dbReference>
<dbReference type="InterPro" id="IPR020904">
    <property type="entry name" value="Sc_DH/Rdtase_CS"/>
</dbReference>
<dbReference type="PANTHER" id="PTHR43658">
    <property type="entry name" value="SHORT-CHAIN DEHYDROGENASE/REDUCTASE"/>
    <property type="match status" value="1"/>
</dbReference>
<evidence type="ECO:0000313" key="4">
    <source>
        <dbReference type="EMBL" id="BBZ22237.1"/>
    </source>
</evidence>
<dbReference type="Proteomes" id="UP000467260">
    <property type="component" value="Chromosome"/>
</dbReference>
<organism evidence="4 5">
    <name type="scientific">Mycolicibacter hiberniae</name>
    <dbReference type="NCBI Taxonomy" id="29314"/>
    <lineage>
        <taxon>Bacteria</taxon>
        <taxon>Bacillati</taxon>
        <taxon>Actinomycetota</taxon>
        <taxon>Actinomycetes</taxon>
        <taxon>Mycobacteriales</taxon>
        <taxon>Mycobacteriaceae</taxon>
        <taxon>Mycolicibacter</taxon>
    </lineage>
</organism>
<reference evidence="4 5" key="1">
    <citation type="journal article" date="2019" name="Emerg. Microbes Infect.">
        <title>Comprehensive subspecies identification of 175 nontuberculous mycobacteria species based on 7547 genomic profiles.</title>
        <authorList>
            <person name="Matsumoto Y."/>
            <person name="Kinjo T."/>
            <person name="Motooka D."/>
            <person name="Nabeya D."/>
            <person name="Jung N."/>
            <person name="Uechi K."/>
            <person name="Horii T."/>
            <person name="Iida T."/>
            <person name="Fujita J."/>
            <person name="Nakamura S."/>
        </authorList>
    </citation>
    <scope>NUCLEOTIDE SEQUENCE [LARGE SCALE GENOMIC DNA]</scope>
    <source>
        <strain evidence="4 5">JCM 13571</strain>
    </source>
</reference>
<dbReference type="PRINTS" id="PR00080">
    <property type="entry name" value="SDRFAMILY"/>
</dbReference>
<dbReference type="PRINTS" id="PR00081">
    <property type="entry name" value="GDHRDH"/>
</dbReference>
<dbReference type="RefSeq" id="WP_085137046.1">
    <property type="nucleotide sequence ID" value="NZ_AP022609.1"/>
</dbReference>
<dbReference type="Gene3D" id="3.40.50.720">
    <property type="entry name" value="NAD(P)-binding Rossmann-like Domain"/>
    <property type="match status" value="1"/>
</dbReference>
<dbReference type="SUPFAM" id="SSF51735">
    <property type="entry name" value="NAD(P)-binding Rossmann-fold domains"/>
    <property type="match status" value="1"/>
</dbReference>
<keyword evidence="5" id="KW-1185">Reference proteome</keyword>
<protein>
    <submittedName>
        <fullName evidence="4">3-hydroxyacyl-CoA dehydrogenase</fullName>
    </submittedName>
</protein>
<evidence type="ECO:0000256" key="3">
    <source>
        <dbReference type="RuleBase" id="RU000363"/>
    </source>
</evidence>
<dbReference type="PANTHER" id="PTHR43658:SF8">
    <property type="entry name" value="17-BETA-HYDROXYSTEROID DEHYDROGENASE 14-RELATED"/>
    <property type="match status" value="1"/>
</dbReference>
<gene>
    <name evidence="4" type="ORF">MHIB_06550</name>
</gene>
<dbReference type="FunFam" id="3.40.50.720:FF:000215">
    <property type="entry name" value="3-hydroxyacyl-CoA dehydrogenase type-2"/>
    <property type="match status" value="1"/>
</dbReference>
<dbReference type="InterPro" id="IPR002347">
    <property type="entry name" value="SDR_fam"/>
</dbReference>
<evidence type="ECO:0000256" key="1">
    <source>
        <dbReference type="ARBA" id="ARBA00006484"/>
    </source>
</evidence>
<dbReference type="EMBL" id="AP022609">
    <property type="protein sequence ID" value="BBZ22237.1"/>
    <property type="molecule type" value="Genomic_DNA"/>
</dbReference>
<comment type="similarity">
    <text evidence="1 3">Belongs to the short-chain dehydrogenases/reductases (SDR) family.</text>
</comment>
<sequence length="250" mass="25875">MQIKDAVAVVTGGASGLGLATAKRLLDAGGLVVVIDLKGADVVAELGDRARFVEANVADPEAVTAALDVAESLGPVRINVNCAGIGNAIKTLSKDGAFPLDAFTKIIQVNLIGTFNVLRLSAERIAKTEPINGERGVIINTASVAAFEGQIGQAAYSASKGGVVGMTLPIARDLSRELIRVCTIAPGLFKTPLLGSLPEEAQKSLGAQVPHPSRLGDPDEYGALAEHIINNPMLNGEVIRLDGAIRMAPR</sequence>
<evidence type="ECO:0000313" key="5">
    <source>
        <dbReference type="Proteomes" id="UP000467260"/>
    </source>
</evidence>
<proteinExistence type="inferred from homology"/>
<dbReference type="KEGG" id="mhib:MHIB_06550"/>
<dbReference type="InterPro" id="IPR036291">
    <property type="entry name" value="NAD(P)-bd_dom_sf"/>
</dbReference>
<dbReference type="OrthoDB" id="9795647at2"/>
<name>A0A7I7X052_9MYCO</name>
<evidence type="ECO:0000256" key="2">
    <source>
        <dbReference type="ARBA" id="ARBA00023002"/>
    </source>
</evidence>
<accession>A0A7I7X052</accession>
<dbReference type="Pfam" id="PF00106">
    <property type="entry name" value="adh_short"/>
    <property type="match status" value="1"/>
</dbReference>
<dbReference type="GO" id="GO:0016491">
    <property type="term" value="F:oxidoreductase activity"/>
    <property type="evidence" value="ECO:0007669"/>
    <property type="project" value="UniProtKB-KW"/>
</dbReference>
<dbReference type="PROSITE" id="PS00061">
    <property type="entry name" value="ADH_SHORT"/>
    <property type="match status" value="1"/>
</dbReference>
<dbReference type="AlphaFoldDB" id="A0A7I7X052"/>
<keyword evidence="2" id="KW-0560">Oxidoreductase</keyword>